<gene>
    <name evidence="8" type="ORF">EB796_005775</name>
</gene>
<dbReference type="InterPro" id="IPR047153">
    <property type="entry name" value="TRIM45/56/19-like"/>
</dbReference>
<dbReference type="InterPro" id="IPR000315">
    <property type="entry name" value="Znf_B-box"/>
</dbReference>
<evidence type="ECO:0000256" key="3">
    <source>
        <dbReference type="ARBA" id="ARBA00022833"/>
    </source>
</evidence>
<feature type="domain" description="B box-type" evidence="7">
    <location>
        <begin position="191"/>
        <end position="241"/>
    </location>
</feature>
<dbReference type="SUPFAM" id="SSF57850">
    <property type="entry name" value="RING/U-box"/>
    <property type="match status" value="1"/>
</dbReference>
<keyword evidence="2 4" id="KW-0863">Zinc-finger</keyword>
<evidence type="ECO:0000313" key="9">
    <source>
        <dbReference type="Proteomes" id="UP000593567"/>
    </source>
</evidence>
<dbReference type="SMART" id="SM00336">
    <property type="entry name" value="BBOX"/>
    <property type="match status" value="2"/>
</dbReference>
<feature type="domain" description="B box-type" evidence="7">
    <location>
        <begin position="256"/>
        <end position="295"/>
    </location>
</feature>
<dbReference type="GO" id="GO:0008270">
    <property type="term" value="F:zinc ion binding"/>
    <property type="evidence" value="ECO:0007669"/>
    <property type="project" value="UniProtKB-KW"/>
</dbReference>
<dbReference type="Gene3D" id="3.30.160.60">
    <property type="entry name" value="Classic Zinc Finger"/>
    <property type="match status" value="1"/>
</dbReference>
<feature type="compositionally biased region" description="Polar residues" evidence="5">
    <location>
        <begin position="19"/>
        <end position="36"/>
    </location>
</feature>
<dbReference type="Pfam" id="PF00097">
    <property type="entry name" value="zf-C3HC4"/>
    <property type="match status" value="1"/>
</dbReference>
<comment type="caution">
    <text evidence="8">The sequence shown here is derived from an EMBL/GenBank/DDBJ whole genome shotgun (WGS) entry which is preliminary data.</text>
</comment>
<dbReference type="SUPFAM" id="SSF57845">
    <property type="entry name" value="B-box zinc-binding domain"/>
    <property type="match status" value="1"/>
</dbReference>
<dbReference type="AlphaFoldDB" id="A0A7J7KEK8"/>
<protein>
    <submittedName>
        <fullName evidence="8">TRIM56</fullName>
    </submittedName>
</protein>
<dbReference type="PANTHER" id="PTHR25462:SF296">
    <property type="entry name" value="MEIOTIC P26, ISOFORM F"/>
    <property type="match status" value="1"/>
</dbReference>
<dbReference type="InterPro" id="IPR017907">
    <property type="entry name" value="Znf_RING_CS"/>
</dbReference>
<evidence type="ECO:0000256" key="2">
    <source>
        <dbReference type="ARBA" id="ARBA00022771"/>
    </source>
</evidence>
<dbReference type="InterPro" id="IPR018957">
    <property type="entry name" value="Znf_C3HC4_RING-type"/>
</dbReference>
<dbReference type="PROSITE" id="PS50119">
    <property type="entry name" value="ZF_BBOX"/>
    <property type="match status" value="2"/>
</dbReference>
<dbReference type="Gene3D" id="3.30.40.10">
    <property type="entry name" value="Zinc/RING finger domain, C3HC4 (zinc finger)"/>
    <property type="match status" value="1"/>
</dbReference>
<keyword evidence="1" id="KW-0479">Metal-binding</keyword>
<reference evidence="8" key="1">
    <citation type="submission" date="2020-06" db="EMBL/GenBank/DDBJ databases">
        <title>Draft genome of Bugula neritina, a colonial animal packing powerful symbionts and potential medicines.</title>
        <authorList>
            <person name="Rayko M."/>
        </authorList>
    </citation>
    <scope>NUCLEOTIDE SEQUENCE [LARGE SCALE GENOMIC DNA]</scope>
    <source>
        <strain evidence="8">Kwan_BN1</strain>
    </source>
</reference>
<sequence length="386" mass="43683">MSSSNEAGDHLPVSVKSVADSSGKTITSQTDNKQVPVTNLSDETIPILTDNKQVPATDLSDEITSPTDNKQVPVNNLLHEIIIPSTESKHIPAGDGMTCQNEMSLYELVQTDLVRCPYCTEVYTYPCILPCLHSVCGACIDKLHQPSSGEGGAEVTVNCPTCQTTHLVPLYGFPCNHFLCNLIEIYDMHQDEEIPCTYCQYEFEESTAIIRCIDCQDNLCQACAAAHKKTKITRNHVLAPFEQIKLSKYDLDIRRVQKVNCNKHAVEACTQYCETCRQLFCDECHDHKRHDFIPIGSKTLTELQQVKVLTQTINDRLPAYNNYKEFLQDYSDSLVSKQDELVKSINTKSELLHAIIDKQRASFEFLYFNYTVLNKCYSFTHMLRDL</sequence>
<dbReference type="InterPro" id="IPR013083">
    <property type="entry name" value="Znf_RING/FYVE/PHD"/>
</dbReference>
<evidence type="ECO:0000256" key="5">
    <source>
        <dbReference type="SAM" id="MobiDB-lite"/>
    </source>
</evidence>
<dbReference type="EMBL" id="VXIV02000809">
    <property type="protein sequence ID" value="KAF6035916.1"/>
    <property type="molecule type" value="Genomic_DNA"/>
</dbReference>
<accession>A0A7J7KEK8</accession>
<feature type="domain" description="RING-type" evidence="6">
    <location>
        <begin position="116"/>
        <end position="163"/>
    </location>
</feature>
<evidence type="ECO:0000259" key="6">
    <source>
        <dbReference type="PROSITE" id="PS50089"/>
    </source>
</evidence>
<proteinExistence type="predicted"/>
<keyword evidence="9" id="KW-1185">Reference proteome</keyword>
<dbReference type="PROSITE" id="PS50089">
    <property type="entry name" value="ZF_RING_2"/>
    <property type="match status" value="1"/>
</dbReference>
<evidence type="ECO:0000256" key="4">
    <source>
        <dbReference type="PROSITE-ProRule" id="PRU00024"/>
    </source>
</evidence>
<dbReference type="Proteomes" id="UP000593567">
    <property type="component" value="Unassembled WGS sequence"/>
</dbReference>
<dbReference type="SMART" id="SM00184">
    <property type="entry name" value="RING"/>
    <property type="match status" value="1"/>
</dbReference>
<evidence type="ECO:0000259" key="7">
    <source>
        <dbReference type="PROSITE" id="PS50119"/>
    </source>
</evidence>
<dbReference type="PROSITE" id="PS00518">
    <property type="entry name" value="ZF_RING_1"/>
    <property type="match status" value="1"/>
</dbReference>
<dbReference type="OrthoDB" id="6265224at2759"/>
<dbReference type="PANTHER" id="PTHR25462">
    <property type="entry name" value="BONUS, ISOFORM C-RELATED"/>
    <property type="match status" value="1"/>
</dbReference>
<dbReference type="InterPro" id="IPR001841">
    <property type="entry name" value="Znf_RING"/>
</dbReference>
<name>A0A7J7KEK8_BUGNE</name>
<dbReference type="CDD" id="cd19757">
    <property type="entry name" value="Bbox1"/>
    <property type="match status" value="1"/>
</dbReference>
<keyword evidence="3" id="KW-0862">Zinc</keyword>
<organism evidence="8 9">
    <name type="scientific">Bugula neritina</name>
    <name type="common">Brown bryozoan</name>
    <name type="synonym">Sertularia neritina</name>
    <dbReference type="NCBI Taxonomy" id="10212"/>
    <lineage>
        <taxon>Eukaryota</taxon>
        <taxon>Metazoa</taxon>
        <taxon>Spiralia</taxon>
        <taxon>Lophotrochozoa</taxon>
        <taxon>Bryozoa</taxon>
        <taxon>Gymnolaemata</taxon>
        <taxon>Cheilostomatida</taxon>
        <taxon>Flustrina</taxon>
        <taxon>Buguloidea</taxon>
        <taxon>Bugulidae</taxon>
        <taxon>Bugula</taxon>
    </lineage>
</organism>
<evidence type="ECO:0000256" key="1">
    <source>
        <dbReference type="ARBA" id="ARBA00022723"/>
    </source>
</evidence>
<feature type="region of interest" description="Disordered" evidence="5">
    <location>
        <begin position="1"/>
        <end position="36"/>
    </location>
</feature>
<dbReference type="CDD" id="cd19756">
    <property type="entry name" value="Bbox2"/>
    <property type="match status" value="1"/>
</dbReference>
<evidence type="ECO:0000313" key="8">
    <source>
        <dbReference type="EMBL" id="KAF6035916.1"/>
    </source>
</evidence>